<evidence type="ECO:0000256" key="1">
    <source>
        <dbReference type="SAM" id="MobiDB-lite"/>
    </source>
</evidence>
<accession>A0A4P6JIH8</accession>
<feature type="region of interest" description="Disordered" evidence="1">
    <location>
        <begin position="55"/>
        <end position="80"/>
    </location>
</feature>
<dbReference type="RefSeq" id="WP_129885476.1">
    <property type="nucleotide sequence ID" value="NZ_CP035758.1"/>
</dbReference>
<dbReference type="AlphaFoldDB" id="A0A4P6JIH8"/>
<protein>
    <submittedName>
        <fullName evidence="2">Uncharacterized protein</fullName>
    </submittedName>
</protein>
<dbReference type="KEGG" id="kbs:EPA93_02250"/>
<dbReference type="EMBL" id="CP035758">
    <property type="protein sequence ID" value="QBD74877.1"/>
    <property type="molecule type" value="Genomic_DNA"/>
</dbReference>
<name>A0A4P6JIH8_KTERU</name>
<gene>
    <name evidence="2" type="ORF">EPA93_02250</name>
</gene>
<keyword evidence="3" id="KW-1185">Reference proteome</keyword>
<dbReference type="OrthoDB" id="9991342at2"/>
<organism evidence="2 3">
    <name type="scientific">Ktedonosporobacter rubrisoli</name>
    <dbReference type="NCBI Taxonomy" id="2509675"/>
    <lineage>
        <taxon>Bacteria</taxon>
        <taxon>Bacillati</taxon>
        <taxon>Chloroflexota</taxon>
        <taxon>Ktedonobacteria</taxon>
        <taxon>Ktedonobacterales</taxon>
        <taxon>Ktedonosporobacteraceae</taxon>
        <taxon>Ktedonosporobacter</taxon>
    </lineage>
</organism>
<evidence type="ECO:0000313" key="3">
    <source>
        <dbReference type="Proteomes" id="UP000290365"/>
    </source>
</evidence>
<proteinExistence type="predicted"/>
<dbReference type="Proteomes" id="UP000290365">
    <property type="component" value="Chromosome"/>
</dbReference>
<evidence type="ECO:0000313" key="2">
    <source>
        <dbReference type="EMBL" id="QBD74877.1"/>
    </source>
</evidence>
<sequence length="80" mass="8707">MWPGSYTSLKIVHDQKIKEALEYASAFTESEKQKPSLFQIIGAILARFSIRGAQKPGVNAEPKEGKDSCDAVGMSSSRSC</sequence>
<reference evidence="2 3" key="1">
    <citation type="submission" date="2019-01" db="EMBL/GenBank/DDBJ databases">
        <title>Ktedonosporobacter rubrisoli SCAWS-G2.</title>
        <authorList>
            <person name="Huang Y."/>
            <person name="Yan B."/>
        </authorList>
    </citation>
    <scope>NUCLEOTIDE SEQUENCE [LARGE SCALE GENOMIC DNA]</scope>
    <source>
        <strain evidence="2 3">SCAWS-G2</strain>
    </source>
</reference>